<dbReference type="GO" id="GO:0005634">
    <property type="term" value="C:nucleus"/>
    <property type="evidence" value="ECO:0007669"/>
    <property type="project" value="UniProtKB-SubCell"/>
</dbReference>
<dbReference type="InterPro" id="IPR046341">
    <property type="entry name" value="SET_dom_sf"/>
</dbReference>
<dbReference type="PROSITE" id="PS51215">
    <property type="entry name" value="AWS"/>
    <property type="match status" value="1"/>
</dbReference>
<dbReference type="InterPro" id="IPR036020">
    <property type="entry name" value="WW_dom_sf"/>
</dbReference>
<keyword evidence="8" id="KW-0489">Methyltransferase</keyword>
<dbReference type="SUPFAM" id="SSF51045">
    <property type="entry name" value="WW domain"/>
    <property type="match status" value="1"/>
</dbReference>
<feature type="region of interest" description="Disordered" evidence="16">
    <location>
        <begin position="1"/>
        <end position="118"/>
    </location>
</feature>
<evidence type="ECO:0000259" key="17">
    <source>
        <dbReference type="PROSITE" id="PS50020"/>
    </source>
</evidence>
<dbReference type="GO" id="GO:0140955">
    <property type="term" value="F:histone H3K36 trimethyltransferase activity"/>
    <property type="evidence" value="ECO:0007669"/>
    <property type="project" value="UniProtKB-EC"/>
</dbReference>
<dbReference type="Gene3D" id="1.10.1740.100">
    <property type="entry name" value="Set2, Rpb1 interacting domain"/>
    <property type="match status" value="1"/>
</dbReference>
<dbReference type="InterPro" id="IPR001214">
    <property type="entry name" value="SET_dom"/>
</dbReference>
<dbReference type="CDD" id="cd19172">
    <property type="entry name" value="SET_SETD2"/>
    <property type="match status" value="1"/>
</dbReference>
<evidence type="ECO:0000313" key="21">
    <source>
        <dbReference type="EMBL" id="CAH7690018.1"/>
    </source>
</evidence>
<dbReference type="InterPro" id="IPR038190">
    <property type="entry name" value="SRI_sf"/>
</dbReference>
<evidence type="ECO:0000256" key="8">
    <source>
        <dbReference type="ARBA" id="ARBA00022603"/>
    </source>
</evidence>
<evidence type="ECO:0000256" key="13">
    <source>
        <dbReference type="ARBA" id="ARBA00023242"/>
    </source>
</evidence>
<evidence type="ECO:0000256" key="4">
    <source>
        <dbReference type="ARBA" id="ARBA00012178"/>
    </source>
</evidence>
<evidence type="ECO:0000256" key="10">
    <source>
        <dbReference type="ARBA" id="ARBA00022691"/>
    </source>
</evidence>
<keyword evidence="7" id="KW-0678">Repressor</keyword>
<feature type="compositionally biased region" description="Low complexity" evidence="16">
    <location>
        <begin position="1"/>
        <end position="19"/>
    </location>
</feature>
<feature type="compositionally biased region" description="Low complexity" evidence="16">
    <location>
        <begin position="52"/>
        <end position="106"/>
    </location>
</feature>
<evidence type="ECO:0000256" key="1">
    <source>
        <dbReference type="ARBA" id="ARBA00003901"/>
    </source>
</evidence>
<dbReference type="PANTHER" id="PTHR22884">
    <property type="entry name" value="SET DOMAIN PROTEINS"/>
    <property type="match status" value="1"/>
</dbReference>
<dbReference type="SMART" id="SM00317">
    <property type="entry name" value="SET"/>
    <property type="match status" value="1"/>
</dbReference>
<keyword evidence="10" id="KW-0949">S-adenosyl-L-methionine</keyword>
<evidence type="ECO:0000256" key="16">
    <source>
        <dbReference type="SAM" id="MobiDB-lite"/>
    </source>
</evidence>
<feature type="compositionally biased region" description="Basic residues" evidence="16">
    <location>
        <begin position="710"/>
        <end position="720"/>
    </location>
</feature>
<feature type="domain" description="SET" evidence="18">
    <location>
        <begin position="219"/>
        <end position="336"/>
    </location>
</feature>
<accession>A0AAV0BRI7</accession>
<evidence type="ECO:0000256" key="9">
    <source>
        <dbReference type="ARBA" id="ARBA00022679"/>
    </source>
</evidence>
<dbReference type="GO" id="GO:0005694">
    <property type="term" value="C:chromosome"/>
    <property type="evidence" value="ECO:0007669"/>
    <property type="project" value="UniProtKB-SubCell"/>
</dbReference>
<comment type="function">
    <text evidence="1">Histone methyltransferase that trimethylates histone H3 'Lys-36' forming H3K36me3. Involved in transcription elongation as well as in transcription repression.</text>
</comment>
<dbReference type="InterPro" id="IPR035441">
    <property type="entry name" value="TFIIS/LEDGF_dom_sf"/>
</dbReference>
<feature type="compositionally biased region" description="Low complexity" evidence="16">
    <location>
        <begin position="986"/>
        <end position="1001"/>
    </location>
</feature>
<keyword evidence="12" id="KW-0804">Transcription</keyword>
<evidence type="ECO:0000259" key="20">
    <source>
        <dbReference type="PROSITE" id="PS51215"/>
    </source>
</evidence>
<evidence type="ECO:0000313" key="22">
    <source>
        <dbReference type="Proteomes" id="UP001153365"/>
    </source>
</evidence>
<feature type="domain" description="Post-SET" evidence="19">
    <location>
        <begin position="343"/>
        <end position="359"/>
    </location>
</feature>
<dbReference type="SMART" id="SM00508">
    <property type="entry name" value="PostSET"/>
    <property type="match status" value="1"/>
</dbReference>
<feature type="compositionally biased region" description="Basic and acidic residues" evidence="16">
    <location>
        <begin position="689"/>
        <end position="704"/>
    </location>
</feature>
<dbReference type="CDD" id="cd00201">
    <property type="entry name" value="WW"/>
    <property type="match status" value="1"/>
</dbReference>
<dbReference type="InterPro" id="IPR006560">
    <property type="entry name" value="AWS_dom"/>
</dbReference>
<feature type="domain" description="AWS" evidence="20">
    <location>
        <begin position="163"/>
        <end position="217"/>
    </location>
</feature>
<dbReference type="InterPro" id="IPR001202">
    <property type="entry name" value="WW_dom"/>
</dbReference>
<evidence type="ECO:0000256" key="2">
    <source>
        <dbReference type="ARBA" id="ARBA00004123"/>
    </source>
</evidence>
<dbReference type="InterPro" id="IPR017923">
    <property type="entry name" value="TFIIS_N"/>
</dbReference>
<feature type="compositionally biased region" description="Basic and acidic residues" evidence="16">
    <location>
        <begin position="721"/>
        <end position="732"/>
    </location>
</feature>
<keyword evidence="22" id="KW-1185">Reference proteome</keyword>
<reference evidence="21" key="1">
    <citation type="submission" date="2022-06" db="EMBL/GenBank/DDBJ databases">
        <authorList>
            <consortium name="SYNGENTA / RWTH Aachen University"/>
        </authorList>
    </citation>
    <scope>NUCLEOTIDE SEQUENCE</scope>
</reference>
<dbReference type="Pfam" id="PF17907">
    <property type="entry name" value="AWS"/>
    <property type="match status" value="1"/>
</dbReference>
<keyword evidence="6" id="KW-0158">Chromosome</keyword>
<evidence type="ECO:0000256" key="7">
    <source>
        <dbReference type="ARBA" id="ARBA00022491"/>
    </source>
</evidence>
<evidence type="ECO:0000256" key="3">
    <source>
        <dbReference type="ARBA" id="ARBA00004286"/>
    </source>
</evidence>
<dbReference type="SMART" id="SM00570">
    <property type="entry name" value="AWS"/>
    <property type="match status" value="1"/>
</dbReference>
<feature type="compositionally biased region" description="Polar residues" evidence="16">
    <location>
        <begin position="733"/>
        <end position="743"/>
    </location>
</feature>
<evidence type="ECO:0000256" key="14">
    <source>
        <dbReference type="ARBA" id="ARBA00030091"/>
    </source>
</evidence>
<dbReference type="PROSITE" id="PS50868">
    <property type="entry name" value="POST_SET"/>
    <property type="match status" value="1"/>
</dbReference>
<comment type="catalytic activity">
    <reaction evidence="15">
        <text>L-lysyl(36)-[histone H3] + 3 S-adenosyl-L-methionine = N(6),N(6),N(6)-trimethyl-L-lysyl(36)-[histone H3] + 3 S-adenosyl-L-homocysteine + 3 H(+)</text>
        <dbReference type="Rhea" id="RHEA:60324"/>
        <dbReference type="Rhea" id="RHEA-COMP:9785"/>
        <dbReference type="Rhea" id="RHEA-COMP:15536"/>
        <dbReference type="ChEBI" id="CHEBI:15378"/>
        <dbReference type="ChEBI" id="CHEBI:29969"/>
        <dbReference type="ChEBI" id="CHEBI:57856"/>
        <dbReference type="ChEBI" id="CHEBI:59789"/>
        <dbReference type="ChEBI" id="CHEBI:61961"/>
        <dbReference type="EC" id="2.1.1.359"/>
    </reaction>
</comment>
<dbReference type="Gene3D" id="2.20.70.10">
    <property type="match status" value="1"/>
</dbReference>
<keyword evidence="11" id="KW-0805">Transcription regulation</keyword>
<keyword evidence="9" id="KW-0808">Transferase</keyword>
<dbReference type="Pfam" id="PF00856">
    <property type="entry name" value="SET"/>
    <property type="match status" value="1"/>
</dbReference>
<dbReference type="PROSITE" id="PS50020">
    <property type="entry name" value="WW_DOMAIN_2"/>
    <property type="match status" value="1"/>
</dbReference>
<organism evidence="21 22">
    <name type="scientific">Phakopsora pachyrhizi</name>
    <name type="common">Asian soybean rust disease fungus</name>
    <dbReference type="NCBI Taxonomy" id="170000"/>
    <lineage>
        <taxon>Eukaryota</taxon>
        <taxon>Fungi</taxon>
        <taxon>Dikarya</taxon>
        <taxon>Basidiomycota</taxon>
        <taxon>Pucciniomycotina</taxon>
        <taxon>Pucciniomycetes</taxon>
        <taxon>Pucciniales</taxon>
        <taxon>Phakopsoraceae</taxon>
        <taxon>Phakopsora</taxon>
    </lineage>
</organism>
<dbReference type="EC" id="2.1.1.359" evidence="4"/>
<dbReference type="PROSITE" id="PS01159">
    <property type="entry name" value="WW_DOMAIN_1"/>
    <property type="match status" value="1"/>
</dbReference>
<comment type="caution">
    <text evidence="21">The sequence shown here is derived from an EMBL/GenBank/DDBJ whole genome shotgun (WGS) entry which is preliminary data.</text>
</comment>
<keyword evidence="13" id="KW-0539">Nucleus</keyword>
<dbReference type="SMART" id="SM00456">
    <property type="entry name" value="WW"/>
    <property type="match status" value="1"/>
</dbReference>
<feature type="domain" description="WW" evidence="17">
    <location>
        <begin position="601"/>
        <end position="634"/>
    </location>
</feature>
<dbReference type="Proteomes" id="UP001153365">
    <property type="component" value="Unassembled WGS sequence"/>
</dbReference>
<proteinExistence type="predicted"/>
<evidence type="ECO:0000256" key="15">
    <source>
        <dbReference type="ARBA" id="ARBA00047545"/>
    </source>
</evidence>
<dbReference type="InterPro" id="IPR025788">
    <property type="entry name" value="Set2_fungi"/>
</dbReference>
<dbReference type="EMBL" id="CALTRL010006185">
    <property type="protein sequence ID" value="CAH7690018.1"/>
    <property type="molecule type" value="Genomic_DNA"/>
</dbReference>
<feature type="region of interest" description="Disordered" evidence="16">
    <location>
        <begin position="882"/>
        <end position="1001"/>
    </location>
</feature>
<evidence type="ECO:0000256" key="12">
    <source>
        <dbReference type="ARBA" id="ARBA00023163"/>
    </source>
</evidence>
<feature type="compositionally biased region" description="Low complexity" evidence="16">
    <location>
        <begin position="29"/>
        <end position="42"/>
    </location>
</feature>
<feature type="compositionally biased region" description="Low complexity" evidence="16">
    <location>
        <begin position="677"/>
        <end position="688"/>
    </location>
</feature>
<dbReference type="InterPro" id="IPR003616">
    <property type="entry name" value="Post-SET_dom"/>
</dbReference>
<dbReference type="Pfam" id="PF08711">
    <property type="entry name" value="Med26"/>
    <property type="match status" value="1"/>
</dbReference>
<dbReference type="SUPFAM" id="SSF47676">
    <property type="entry name" value="Conserved domain common to transcription factors TFIIS, elongin A, CRSP70"/>
    <property type="match status" value="1"/>
</dbReference>
<dbReference type="PROSITE" id="PS51568">
    <property type="entry name" value="SAM_MT43_SET2_1"/>
    <property type="match status" value="1"/>
</dbReference>
<dbReference type="InterPro" id="IPR013257">
    <property type="entry name" value="SRI"/>
</dbReference>
<dbReference type="InterPro" id="IPR044437">
    <property type="entry name" value="SETD2/Set2_SET"/>
</dbReference>
<gene>
    <name evidence="21" type="ORF">PPACK8108_LOCUS25238</name>
</gene>
<sequence length="1001" mass="113099">MFEATTATTTTTTTTTTESRQTETETSKEISSSTLLVVVQEQSEVERGDDGSIQSINNQQQQQSSPSSSSSSSSSSKSSSKSSSPTTTVNNSSTTNIINNNTNIQPKKTRKHVKGKEKAVDNIQPVQLIDHLPDSTDQALKTFVPIQQNLYQNKSLGLSKQVEDYMSCECNWRQGDDIALACSEDSGCINYLTQIECLTGECKCGEMCQNQRFQNRLYAPIEIVSTEKKGFGIRLTKDLEPDTFVYEYLGEVVGHKSFQKRLKDYADQGLRHFYFMQLQSQEYIDATKKGGFGRFLNHSCNPNCYIGKWVVGKQLRMGIFTKRFVSKGEELTFNYNVDRYGHEAQECHCGESNCVGYLGGNKQTDLGSMDELYINALGITDDVEELSLKGTKTKRSKRIDYDYVPIMKPILLRDVPKVSSAIRQSISNKRILAKLLRRILITEDSNVQKQLMRLHGFSMMSMVLNEYLENEEVVKTTLEILLKWPLITKNKIVSTNIEETVMKLSSSPSEMIQTLAAELVKMWVALEVSYRIPKERKQETEDSEGVKRKSENILDQIFSKRIRADKSSSSSAGVKLVSDAVFIKPEAAKPLNPLDIRPENLQLPLNWTFEKTNDGRPYYYHIFYRQTQWTVPTAADVERVEREMADFQAKQRAAAFDVDDIVAKAKAEAEILRLENEPSNNDSNSSRGSSKDKVKDGGNERNEKGGGMTKSRKDRHHHKKSSGDRKKERRNELYQSGSSSKTESLNEIKDRKMLKLFSAVVVSTMSRYKTSFEHDQFKRRAKELTNILCQKETRSKHYQNESYDKLSSDKESKIKSFTKDWIQKLLSRKSSSSAATPTMTSKSIDFNGDDSEELMNSVEMNSATIDTVDMMYVTDSITDSAKLTATGPSDWSDRSRLNNNEGEKENLNEYQITEQIDASEKTQVDEEEMEGREDFKNGIYKEEQSDGLENGNEDIITGQMKRSENGCEGKRLSRSVKIGANITDTGSSNSNGSPRSPKTIT</sequence>
<evidence type="ECO:0000256" key="6">
    <source>
        <dbReference type="ARBA" id="ARBA00022454"/>
    </source>
</evidence>
<dbReference type="GO" id="GO:0032259">
    <property type="term" value="P:methylation"/>
    <property type="evidence" value="ECO:0007669"/>
    <property type="project" value="UniProtKB-KW"/>
</dbReference>
<feature type="compositionally biased region" description="Basic and acidic residues" evidence="16">
    <location>
        <begin position="961"/>
        <end position="971"/>
    </location>
</feature>
<dbReference type="GO" id="GO:0006355">
    <property type="term" value="P:regulation of DNA-templated transcription"/>
    <property type="evidence" value="ECO:0007669"/>
    <property type="project" value="InterPro"/>
</dbReference>
<feature type="region of interest" description="Disordered" evidence="16">
    <location>
        <begin position="673"/>
        <end position="745"/>
    </location>
</feature>
<feature type="compositionally biased region" description="Basic and acidic residues" evidence="16">
    <location>
        <begin position="891"/>
        <end position="907"/>
    </location>
</feature>
<dbReference type="Gene3D" id="2.170.270.10">
    <property type="entry name" value="SET domain"/>
    <property type="match status" value="1"/>
</dbReference>
<feature type="compositionally biased region" description="Basic and acidic residues" evidence="16">
    <location>
        <begin position="932"/>
        <end position="944"/>
    </location>
</feature>
<evidence type="ECO:0000256" key="5">
    <source>
        <dbReference type="ARBA" id="ARBA00018028"/>
    </source>
</evidence>
<dbReference type="Pfam" id="PF08236">
    <property type="entry name" value="SRI"/>
    <property type="match status" value="1"/>
</dbReference>
<dbReference type="AlphaFoldDB" id="A0AAV0BRI7"/>
<dbReference type="SUPFAM" id="SSF82199">
    <property type="entry name" value="SET domain"/>
    <property type="match status" value="1"/>
</dbReference>
<name>A0AAV0BRI7_PHAPC</name>
<evidence type="ECO:0000256" key="11">
    <source>
        <dbReference type="ARBA" id="ARBA00023015"/>
    </source>
</evidence>
<protein>
    <recommendedName>
        <fullName evidence="5">Histone-lysine N-methyltransferase, H3 lysine-36 specific</fullName>
        <ecNumber evidence="4">2.1.1.359</ecNumber>
    </recommendedName>
    <alternativeName>
        <fullName evidence="14">SET domain-containing protein 2</fullName>
    </alternativeName>
</protein>
<evidence type="ECO:0000259" key="18">
    <source>
        <dbReference type="PROSITE" id="PS50280"/>
    </source>
</evidence>
<dbReference type="PROSITE" id="PS50280">
    <property type="entry name" value="SET"/>
    <property type="match status" value="1"/>
</dbReference>
<evidence type="ECO:0000259" key="19">
    <source>
        <dbReference type="PROSITE" id="PS50868"/>
    </source>
</evidence>
<comment type="subcellular location">
    <subcellularLocation>
        <location evidence="3">Chromosome</location>
    </subcellularLocation>
    <subcellularLocation>
        <location evidence="2">Nucleus</location>
    </subcellularLocation>
</comment>
<dbReference type="InterPro" id="IPR050777">
    <property type="entry name" value="SET2_Histone-Lys_MeTrsfase"/>
</dbReference>